<dbReference type="GO" id="GO:0005524">
    <property type="term" value="F:ATP binding"/>
    <property type="evidence" value="ECO:0007669"/>
    <property type="project" value="InterPro"/>
</dbReference>
<sequence length="499" mass="55584">MATVVHYNFGPADPNKVIRYPDDHFDRQWKPYPSVDAYSPISNSRVNINIADCGYYPPQAAMQTAITPVSGVNISLSISLPDPSVAYYFYIYFSEIAILQSNESRVIDSLSPKWQDWVLPLTPQYAMATGMWSWYSSPSSTIEIDLEKFGNSSLPPILNAIEVYSIKKFQQSQTDEKDVGAILNIKSTYGVQRNWQGDPCLPSSSDGLDCFTFSDKSVPPRIKSLNLSSSGLAGNVSVYLSNLMYVEQLDLSNNHLTGAIPDFLANLSQLNLLYLSGNNFSGSIPQRLLDMAKRNLKLRVDGYAENEPGPPNSSGNGQCKRERSQNFVVPVVSVMASLVVLALLIAIIMLRRTRKHQGNTNRKDGFIEPKNMQFTYPDILKMTNNFQRVLGKGFGTVYHGLTADGKQVAVKLLSSTSAQGYREFQTEAELLTRVHHRNLTSLIGYCLDDDHMSLVYEYMAYGNLREHLSATDGNVLTWSKRLQIALDAAQGEDPLLPTI</sequence>
<evidence type="ECO:0000256" key="1">
    <source>
        <dbReference type="ARBA" id="ARBA00004167"/>
    </source>
</evidence>
<dbReference type="FunFam" id="3.80.10.10:FF:000129">
    <property type="entry name" value="Leucine-rich repeat receptor-like kinase"/>
    <property type="match status" value="1"/>
</dbReference>
<dbReference type="AlphaFoldDB" id="A0AAV1DF78"/>
<dbReference type="GO" id="GO:0016020">
    <property type="term" value="C:membrane"/>
    <property type="evidence" value="ECO:0007669"/>
    <property type="project" value="UniProtKB-SubCell"/>
</dbReference>
<evidence type="ECO:0000256" key="11">
    <source>
        <dbReference type="SAM" id="Phobius"/>
    </source>
</evidence>
<keyword evidence="8 11" id="KW-0472">Membrane</keyword>
<comment type="subcellular location">
    <subcellularLocation>
        <location evidence="1">Membrane</location>
        <topology evidence="1">Single-pass membrane protein</topology>
    </subcellularLocation>
</comment>
<evidence type="ECO:0000259" key="12">
    <source>
        <dbReference type="PROSITE" id="PS50011"/>
    </source>
</evidence>
<dbReference type="GO" id="GO:0004713">
    <property type="term" value="F:protein tyrosine kinase activity"/>
    <property type="evidence" value="ECO:0007669"/>
    <property type="project" value="InterPro"/>
</dbReference>
<evidence type="ECO:0000256" key="9">
    <source>
        <dbReference type="ARBA" id="ARBA00047899"/>
    </source>
</evidence>
<gene>
    <name evidence="13" type="ORF">OLC1_LOCUS14315</name>
</gene>
<dbReference type="InterPro" id="IPR001611">
    <property type="entry name" value="Leu-rich_rpt"/>
</dbReference>
<comment type="catalytic activity">
    <reaction evidence="9">
        <text>L-threonyl-[protein] + ATP = O-phospho-L-threonyl-[protein] + ADP + H(+)</text>
        <dbReference type="Rhea" id="RHEA:46608"/>
        <dbReference type="Rhea" id="RHEA-COMP:11060"/>
        <dbReference type="Rhea" id="RHEA-COMP:11605"/>
        <dbReference type="ChEBI" id="CHEBI:15378"/>
        <dbReference type="ChEBI" id="CHEBI:30013"/>
        <dbReference type="ChEBI" id="CHEBI:30616"/>
        <dbReference type="ChEBI" id="CHEBI:61977"/>
        <dbReference type="ChEBI" id="CHEBI:456216"/>
        <dbReference type="EC" id="2.7.11.1"/>
    </reaction>
</comment>
<keyword evidence="14" id="KW-1185">Reference proteome</keyword>
<keyword evidence="5" id="KW-0732">Signal</keyword>
<evidence type="ECO:0000256" key="4">
    <source>
        <dbReference type="ARBA" id="ARBA00022692"/>
    </source>
</evidence>
<dbReference type="InterPro" id="IPR000719">
    <property type="entry name" value="Prot_kinase_dom"/>
</dbReference>
<organism evidence="13 14">
    <name type="scientific">Oldenlandia corymbosa var. corymbosa</name>
    <dbReference type="NCBI Taxonomy" id="529605"/>
    <lineage>
        <taxon>Eukaryota</taxon>
        <taxon>Viridiplantae</taxon>
        <taxon>Streptophyta</taxon>
        <taxon>Embryophyta</taxon>
        <taxon>Tracheophyta</taxon>
        <taxon>Spermatophyta</taxon>
        <taxon>Magnoliopsida</taxon>
        <taxon>eudicotyledons</taxon>
        <taxon>Gunneridae</taxon>
        <taxon>Pentapetalae</taxon>
        <taxon>asterids</taxon>
        <taxon>lamiids</taxon>
        <taxon>Gentianales</taxon>
        <taxon>Rubiaceae</taxon>
        <taxon>Rubioideae</taxon>
        <taxon>Spermacoceae</taxon>
        <taxon>Hedyotis-Oldenlandia complex</taxon>
        <taxon>Oldenlandia</taxon>
    </lineage>
</organism>
<dbReference type="PROSITE" id="PS50011">
    <property type="entry name" value="PROTEIN_KINASE_DOM"/>
    <property type="match status" value="1"/>
</dbReference>
<keyword evidence="6" id="KW-0677">Repeat</keyword>
<feature type="domain" description="Protein kinase" evidence="12">
    <location>
        <begin position="383"/>
        <end position="499"/>
    </location>
</feature>
<dbReference type="EMBL" id="OX459122">
    <property type="protein sequence ID" value="CAI9105669.1"/>
    <property type="molecule type" value="Genomic_DNA"/>
</dbReference>
<reference evidence="13" key="1">
    <citation type="submission" date="2023-03" db="EMBL/GenBank/DDBJ databases">
        <authorList>
            <person name="Julca I."/>
        </authorList>
    </citation>
    <scope>NUCLEOTIDE SEQUENCE</scope>
</reference>
<dbReference type="PANTHER" id="PTHR45631">
    <property type="entry name" value="OS07G0107800 PROTEIN-RELATED"/>
    <property type="match status" value="1"/>
</dbReference>
<dbReference type="InterPro" id="IPR020635">
    <property type="entry name" value="Tyr_kinase_cat_dom"/>
</dbReference>
<dbReference type="SMART" id="SM00219">
    <property type="entry name" value="TyrKc"/>
    <property type="match status" value="1"/>
</dbReference>
<dbReference type="SUPFAM" id="SSF56112">
    <property type="entry name" value="Protein kinase-like (PK-like)"/>
    <property type="match status" value="1"/>
</dbReference>
<evidence type="ECO:0000256" key="8">
    <source>
        <dbReference type="ARBA" id="ARBA00023136"/>
    </source>
</evidence>
<evidence type="ECO:0000256" key="3">
    <source>
        <dbReference type="ARBA" id="ARBA00022614"/>
    </source>
</evidence>
<evidence type="ECO:0000256" key="2">
    <source>
        <dbReference type="ARBA" id="ARBA00012513"/>
    </source>
</evidence>
<dbReference type="InterPro" id="IPR024788">
    <property type="entry name" value="Malectin-like_Carb-bd_dom"/>
</dbReference>
<dbReference type="Gene3D" id="3.80.10.10">
    <property type="entry name" value="Ribonuclease Inhibitor"/>
    <property type="match status" value="1"/>
</dbReference>
<keyword evidence="3" id="KW-0433">Leucine-rich repeat</keyword>
<evidence type="ECO:0000313" key="13">
    <source>
        <dbReference type="EMBL" id="CAI9105669.1"/>
    </source>
</evidence>
<accession>A0AAV1DF78</accession>
<name>A0AAV1DF78_OLDCO</name>
<dbReference type="FunFam" id="3.30.200.20:FF:000394">
    <property type="entry name" value="Leucine-rich repeat receptor-like protein kinase"/>
    <property type="match status" value="1"/>
</dbReference>
<keyword evidence="4 11" id="KW-0812">Transmembrane</keyword>
<dbReference type="Gene3D" id="1.10.510.10">
    <property type="entry name" value="Transferase(Phosphotransferase) domain 1"/>
    <property type="match status" value="1"/>
</dbReference>
<evidence type="ECO:0000256" key="5">
    <source>
        <dbReference type="ARBA" id="ARBA00022729"/>
    </source>
</evidence>
<evidence type="ECO:0000256" key="7">
    <source>
        <dbReference type="ARBA" id="ARBA00022989"/>
    </source>
</evidence>
<evidence type="ECO:0000313" key="14">
    <source>
        <dbReference type="Proteomes" id="UP001161247"/>
    </source>
</evidence>
<dbReference type="Pfam" id="PF07714">
    <property type="entry name" value="PK_Tyr_Ser-Thr"/>
    <property type="match status" value="1"/>
</dbReference>
<evidence type="ECO:0000256" key="10">
    <source>
        <dbReference type="ARBA" id="ARBA00048679"/>
    </source>
</evidence>
<dbReference type="InterPro" id="IPR032675">
    <property type="entry name" value="LRR_dom_sf"/>
</dbReference>
<dbReference type="EC" id="2.7.11.1" evidence="2"/>
<dbReference type="Pfam" id="PF00560">
    <property type="entry name" value="LRR_1"/>
    <property type="match status" value="2"/>
</dbReference>
<evidence type="ECO:0000256" key="6">
    <source>
        <dbReference type="ARBA" id="ARBA00022737"/>
    </source>
</evidence>
<comment type="catalytic activity">
    <reaction evidence="10">
        <text>L-seryl-[protein] + ATP = O-phospho-L-seryl-[protein] + ADP + H(+)</text>
        <dbReference type="Rhea" id="RHEA:17989"/>
        <dbReference type="Rhea" id="RHEA-COMP:9863"/>
        <dbReference type="Rhea" id="RHEA-COMP:11604"/>
        <dbReference type="ChEBI" id="CHEBI:15378"/>
        <dbReference type="ChEBI" id="CHEBI:29999"/>
        <dbReference type="ChEBI" id="CHEBI:30616"/>
        <dbReference type="ChEBI" id="CHEBI:83421"/>
        <dbReference type="ChEBI" id="CHEBI:456216"/>
        <dbReference type="EC" id="2.7.11.1"/>
    </reaction>
</comment>
<proteinExistence type="predicted"/>
<feature type="transmembrane region" description="Helical" evidence="11">
    <location>
        <begin position="327"/>
        <end position="350"/>
    </location>
</feature>
<keyword evidence="7 11" id="KW-1133">Transmembrane helix</keyword>
<dbReference type="PANTHER" id="PTHR45631:SF202">
    <property type="entry name" value="SENESCENCE-INDUCED RECEPTOR-LIKE SERINE_THREONINE-PROTEIN KINASE"/>
    <property type="match status" value="1"/>
</dbReference>
<dbReference type="SUPFAM" id="SSF52058">
    <property type="entry name" value="L domain-like"/>
    <property type="match status" value="1"/>
</dbReference>
<protein>
    <recommendedName>
        <fullName evidence="2">non-specific serine/threonine protein kinase</fullName>
        <ecNumber evidence="2">2.7.11.1</ecNumber>
    </recommendedName>
</protein>
<dbReference type="InterPro" id="IPR001245">
    <property type="entry name" value="Ser-Thr/Tyr_kinase_cat_dom"/>
</dbReference>
<dbReference type="Pfam" id="PF12819">
    <property type="entry name" value="Malectin_like"/>
    <property type="match status" value="1"/>
</dbReference>
<dbReference type="Proteomes" id="UP001161247">
    <property type="component" value="Chromosome 5"/>
</dbReference>
<dbReference type="InterPro" id="IPR011009">
    <property type="entry name" value="Kinase-like_dom_sf"/>
</dbReference>